<dbReference type="PANTHER" id="PTHR11256">
    <property type="entry name" value="BCL-2 RELATED"/>
    <property type="match status" value="1"/>
</dbReference>
<feature type="region of interest" description="Disordered" evidence="3">
    <location>
        <begin position="1"/>
        <end position="25"/>
    </location>
</feature>
<evidence type="ECO:0000256" key="3">
    <source>
        <dbReference type="SAM" id="MobiDB-lite"/>
    </source>
</evidence>
<keyword evidence="4" id="KW-1133">Transmembrane helix</keyword>
<dbReference type="PANTHER" id="PTHR11256:SF41">
    <property type="entry name" value="BCL-2 HOMOLOGOUS ANTAGONIST_KILLER"/>
    <property type="match status" value="1"/>
</dbReference>
<sequence length="224" mass="25606">MASGGEDSSHNRPEIQPEEDERSVLRDTEGVFRHFMFQRYQDETERVEERGEMNSPTASARPDALEELRSCNDVHPFSQHVPVIGRRLGEIGDEIDAKYKDQFKDMIDSLSLTPATAYETFAAVARRLFRSGINWGRIVALLCFGYEIAVTVIRRGFSGSFLRRIIRFVVDFIFNERIARWIARHGGWRGVLDFRLQEPSWYTVSLVLLLGALAVFTATKKTGT</sequence>
<evidence type="ECO:0000313" key="7">
    <source>
        <dbReference type="Proteomes" id="UP001159427"/>
    </source>
</evidence>
<keyword evidence="2" id="KW-0053">Apoptosis</keyword>
<evidence type="ECO:0000256" key="1">
    <source>
        <dbReference type="ARBA" id="ARBA00009458"/>
    </source>
</evidence>
<feature type="domain" description="Bcl-2 Bcl-2 homology region 1-3" evidence="5">
    <location>
        <begin position="88"/>
        <end position="188"/>
    </location>
</feature>
<feature type="transmembrane region" description="Helical" evidence="4">
    <location>
        <begin position="135"/>
        <end position="153"/>
    </location>
</feature>
<feature type="transmembrane region" description="Helical" evidence="4">
    <location>
        <begin position="201"/>
        <end position="219"/>
    </location>
</feature>
<comment type="caution">
    <text evidence="6">The sequence shown here is derived from an EMBL/GenBank/DDBJ whole genome shotgun (WGS) entry which is preliminary data.</text>
</comment>
<accession>A0ABN8LUP4</accession>
<evidence type="ECO:0000313" key="6">
    <source>
        <dbReference type="EMBL" id="CAH3019497.1"/>
    </source>
</evidence>
<dbReference type="InterPro" id="IPR026298">
    <property type="entry name" value="Bcl-2_fam"/>
</dbReference>
<dbReference type="EMBL" id="CALNXI010000117">
    <property type="protein sequence ID" value="CAH3019497.1"/>
    <property type="molecule type" value="Genomic_DNA"/>
</dbReference>
<feature type="region of interest" description="Disordered" evidence="3">
    <location>
        <begin position="43"/>
        <end position="63"/>
    </location>
</feature>
<evidence type="ECO:0000256" key="4">
    <source>
        <dbReference type="SAM" id="Phobius"/>
    </source>
</evidence>
<dbReference type="SMART" id="SM00337">
    <property type="entry name" value="BCL"/>
    <property type="match status" value="1"/>
</dbReference>
<gene>
    <name evidence="6" type="ORF">PEVE_00002861</name>
</gene>
<dbReference type="CDD" id="cd06845">
    <property type="entry name" value="Bcl-2_like"/>
    <property type="match status" value="1"/>
</dbReference>
<dbReference type="PROSITE" id="PS50062">
    <property type="entry name" value="BCL2_FAMILY"/>
    <property type="match status" value="1"/>
</dbReference>
<dbReference type="PROSITE" id="PS01080">
    <property type="entry name" value="BH1"/>
    <property type="match status" value="1"/>
</dbReference>
<protein>
    <recommendedName>
        <fullName evidence="5">Bcl-2 Bcl-2 homology region 1-3 domain-containing protein</fullName>
    </recommendedName>
</protein>
<dbReference type="Proteomes" id="UP001159427">
    <property type="component" value="Unassembled WGS sequence"/>
</dbReference>
<dbReference type="SUPFAM" id="SSF56854">
    <property type="entry name" value="Bcl-2 inhibitors of programmed cell death"/>
    <property type="match status" value="1"/>
</dbReference>
<keyword evidence="7" id="KW-1185">Reference proteome</keyword>
<evidence type="ECO:0000259" key="5">
    <source>
        <dbReference type="SMART" id="SM00337"/>
    </source>
</evidence>
<feature type="compositionally biased region" description="Basic and acidic residues" evidence="3">
    <location>
        <begin position="43"/>
        <end position="52"/>
    </location>
</feature>
<dbReference type="Pfam" id="PF00452">
    <property type="entry name" value="Bcl-2"/>
    <property type="match status" value="1"/>
</dbReference>
<reference evidence="6 7" key="1">
    <citation type="submission" date="2022-05" db="EMBL/GenBank/DDBJ databases">
        <authorList>
            <consortium name="Genoscope - CEA"/>
            <person name="William W."/>
        </authorList>
    </citation>
    <scope>NUCLEOTIDE SEQUENCE [LARGE SCALE GENOMIC DNA]</scope>
</reference>
<dbReference type="Gene3D" id="1.10.437.10">
    <property type="entry name" value="Blc2-like"/>
    <property type="match status" value="1"/>
</dbReference>
<evidence type="ECO:0000256" key="2">
    <source>
        <dbReference type="ARBA" id="ARBA00022703"/>
    </source>
</evidence>
<dbReference type="InterPro" id="IPR046371">
    <property type="entry name" value="Bcl-2_BH1-3"/>
</dbReference>
<dbReference type="InterPro" id="IPR036834">
    <property type="entry name" value="Bcl-2-like_sf"/>
</dbReference>
<proteinExistence type="inferred from homology"/>
<comment type="similarity">
    <text evidence="1">Belongs to the Bcl-2 family.</text>
</comment>
<keyword evidence="4" id="KW-0472">Membrane</keyword>
<name>A0ABN8LUP4_9CNID</name>
<organism evidence="6 7">
    <name type="scientific">Porites evermanni</name>
    <dbReference type="NCBI Taxonomy" id="104178"/>
    <lineage>
        <taxon>Eukaryota</taxon>
        <taxon>Metazoa</taxon>
        <taxon>Cnidaria</taxon>
        <taxon>Anthozoa</taxon>
        <taxon>Hexacorallia</taxon>
        <taxon>Scleractinia</taxon>
        <taxon>Fungiina</taxon>
        <taxon>Poritidae</taxon>
        <taxon>Porites</taxon>
    </lineage>
</organism>
<dbReference type="InterPro" id="IPR020717">
    <property type="entry name" value="Bcl2_BH1_motif_CS"/>
</dbReference>
<keyword evidence="4" id="KW-0812">Transmembrane</keyword>
<dbReference type="PRINTS" id="PR01862">
    <property type="entry name" value="BCL2FAMILY"/>
</dbReference>
<dbReference type="InterPro" id="IPR002475">
    <property type="entry name" value="Bcl2-like"/>
</dbReference>